<comment type="similarity">
    <text evidence="13 14">Belongs to the NAD-dependent DNA ligase family. LigA subfamily.</text>
</comment>
<dbReference type="Pfam" id="PF03119">
    <property type="entry name" value="DNA_ligase_ZBD"/>
    <property type="match status" value="1"/>
</dbReference>
<feature type="binding site" evidence="14">
    <location>
        <begin position="117"/>
        <end position="118"/>
    </location>
    <ligand>
        <name>NAD(+)</name>
        <dbReference type="ChEBI" id="CHEBI:57540"/>
    </ligand>
</feature>
<dbReference type="InterPro" id="IPR004150">
    <property type="entry name" value="NAD_DNA_ligase_OB"/>
</dbReference>
<keyword evidence="6 14" id="KW-0479">Metal-binding</keyword>
<dbReference type="CDD" id="cd00114">
    <property type="entry name" value="LIGANc"/>
    <property type="match status" value="1"/>
</dbReference>
<dbReference type="InterPro" id="IPR012340">
    <property type="entry name" value="NA-bd_OB-fold"/>
</dbReference>
<evidence type="ECO:0000256" key="3">
    <source>
        <dbReference type="ARBA" id="ARBA00013308"/>
    </source>
</evidence>
<feature type="binding site" evidence="14">
    <location>
        <position position="444"/>
    </location>
    <ligand>
        <name>Zn(2+)</name>
        <dbReference type="ChEBI" id="CHEBI:29105"/>
    </ligand>
</feature>
<feature type="binding site" evidence="14">
    <location>
        <position position="441"/>
    </location>
    <ligand>
        <name>Zn(2+)</name>
        <dbReference type="ChEBI" id="CHEBI:29105"/>
    </ligand>
</feature>
<evidence type="ECO:0000256" key="10">
    <source>
        <dbReference type="ARBA" id="ARBA00023027"/>
    </source>
</evidence>
<sequence>MCTVIAVHITHNQFHFILSSCFFITFPLKTYLRSMSPAEAKNRIETLSSEIKQHNYNYYVLAMPSISDFDFDKKLEELVQLEKQFPEFADPDSPTQQVGGFITKEFITVKHKWPMLSLGNTYNEQELLDFDQRIRKAIGDNFEYVCELKFDGLSMSLTYEQGKLVRAVTRGDGVQGDDVTANVRTINTIPKKLHQSDFPQHFEIRGEVFMHLKAFERLNNERVENGETPYANPRNFASGTIKMQDSAEVAKRPLDCFLYFLYTDNIIYKTHWESLQAVKNWGFQVNEHSRLCHTINDVFEFINLWDKKRFGLSYDIDGIVIKVNSYAQQQELGFTAKSPRWAIAYKFKAEQAETELLSVSYQVGRTGAVTPVANLKPVFLAGTTVKRATLHNADEIEKRLKLHTGDWVYVEKGGEIIPKITGVNLDKRKPGAEAIAYITSCPACGTLLERKEGEAAFYCPNDEGCPPQIVGKMQHFIDRKAMNIDGLGDETIETLYQKGFINHISDIYSLKDHSGELKLMDRFGEKSITNMLEGIEKSKEMPFDKVLFGLGIRYVGATVAKKLAVHFKNVDKLAAASFDELITAEEIGERIAISILDYFKDERHKEEIEKLKAHGLQFVTEEKEVSLASETLSGKTFIISGVFAKYSRDELTNIIEQNGGKIVSSISAKLNYLVAGDNMGPAKLEKATKLNIPIITDDDLLAMIG</sequence>
<dbReference type="InterPro" id="IPR001679">
    <property type="entry name" value="DNA_ligase"/>
</dbReference>
<dbReference type="NCBIfam" id="TIGR00575">
    <property type="entry name" value="dnlj"/>
    <property type="match status" value="1"/>
</dbReference>
<evidence type="ECO:0000256" key="12">
    <source>
        <dbReference type="ARBA" id="ARBA00034005"/>
    </source>
</evidence>
<dbReference type="EMBL" id="AP017313">
    <property type="protein sequence ID" value="BAU56015.1"/>
    <property type="molecule type" value="Genomic_DNA"/>
</dbReference>
<evidence type="ECO:0000256" key="4">
    <source>
        <dbReference type="ARBA" id="ARBA00022598"/>
    </source>
</evidence>
<proteinExistence type="inferred from homology"/>
<dbReference type="GO" id="GO:0006260">
    <property type="term" value="P:DNA replication"/>
    <property type="evidence" value="ECO:0007669"/>
    <property type="project" value="UniProtKB-KW"/>
</dbReference>
<organism evidence="17 18">
    <name type="scientific">Mucilaginibacter gotjawali</name>
    <dbReference type="NCBI Taxonomy" id="1550579"/>
    <lineage>
        <taxon>Bacteria</taxon>
        <taxon>Pseudomonadati</taxon>
        <taxon>Bacteroidota</taxon>
        <taxon>Sphingobacteriia</taxon>
        <taxon>Sphingobacteriales</taxon>
        <taxon>Sphingobacteriaceae</taxon>
        <taxon>Mucilaginibacter</taxon>
    </lineage>
</organism>
<accession>A0A0X8X5L4</accession>
<dbReference type="GO" id="GO:0003911">
    <property type="term" value="F:DNA ligase (NAD+) activity"/>
    <property type="evidence" value="ECO:0007669"/>
    <property type="project" value="UniProtKB-UniRule"/>
</dbReference>
<dbReference type="InterPro" id="IPR013840">
    <property type="entry name" value="DNAligase_N"/>
</dbReference>
<keyword evidence="9 14" id="KW-0460">Magnesium</keyword>
<dbReference type="PANTHER" id="PTHR23389">
    <property type="entry name" value="CHROMOSOME TRANSMISSION FIDELITY FACTOR 18"/>
    <property type="match status" value="1"/>
</dbReference>
<dbReference type="PANTHER" id="PTHR23389:SF9">
    <property type="entry name" value="DNA LIGASE"/>
    <property type="match status" value="1"/>
</dbReference>
<dbReference type="PROSITE" id="PS01055">
    <property type="entry name" value="DNA_LIGASE_N1"/>
    <property type="match status" value="1"/>
</dbReference>
<keyword evidence="8 14" id="KW-0862">Zinc</keyword>
<dbReference type="InterPro" id="IPR018239">
    <property type="entry name" value="DNA_ligase_AS"/>
</dbReference>
<keyword evidence="14" id="KW-0464">Manganese</keyword>
<evidence type="ECO:0000256" key="1">
    <source>
        <dbReference type="ARBA" id="ARBA00004067"/>
    </source>
</evidence>
<feature type="binding site" evidence="14">
    <location>
        <begin position="68"/>
        <end position="72"/>
    </location>
    <ligand>
        <name>NAD(+)</name>
        <dbReference type="ChEBI" id="CHEBI:57540"/>
    </ligand>
</feature>
<keyword evidence="18" id="KW-1185">Reference proteome</keyword>
<keyword evidence="4 14" id="KW-0436">Ligase</keyword>
<name>A0A0X8X5L4_9SPHI</name>
<comment type="function">
    <text evidence="1 14">DNA ligase that catalyzes the formation of phosphodiester linkages between 5'-phosphoryl and 3'-hydroxyl groups in double-stranded DNA using NAD as a coenzyme and as the energy source for the reaction. It is essential for DNA replication and repair of damaged DNA.</text>
</comment>
<dbReference type="Gene3D" id="1.10.287.610">
    <property type="entry name" value="Helix hairpin bin"/>
    <property type="match status" value="1"/>
</dbReference>
<dbReference type="FunFam" id="1.10.150.20:FF:000007">
    <property type="entry name" value="DNA ligase"/>
    <property type="match status" value="1"/>
</dbReference>
<dbReference type="InterPro" id="IPR010994">
    <property type="entry name" value="RuvA_2-like"/>
</dbReference>
<dbReference type="InterPro" id="IPR036420">
    <property type="entry name" value="BRCT_dom_sf"/>
</dbReference>
<dbReference type="FunFam" id="1.10.150.20:FF:000006">
    <property type="entry name" value="DNA ligase"/>
    <property type="match status" value="1"/>
</dbReference>
<dbReference type="SUPFAM" id="SSF47781">
    <property type="entry name" value="RuvA domain 2-like"/>
    <property type="match status" value="1"/>
</dbReference>
<feature type="binding site" evidence="14">
    <location>
        <position position="346"/>
    </location>
    <ligand>
        <name>NAD(+)</name>
        <dbReference type="ChEBI" id="CHEBI:57540"/>
    </ligand>
</feature>
<keyword evidence="10 14" id="KW-0520">NAD</keyword>
<dbReference type="Gene3D" id="1.10.150.20">
    <property type="entry name" value="5' to 3' exonuclease, C-terminal subdomain"/>
    <property type="match status" value="2"/>
</dbReference>
<dbReference type="PROSITE" id="PS01056">
    <property type="entry name" value="DNA_LIGASE_N2"/>
    <property type="match status" value="1"/>
</dbReference>
<dbReference type="NCBIfam" id="NF005932">
    <property type="entry name" value="PRK07956.1"/>
    <property type="match status" value="1"/>
</dbReference>
<evidence type="ECO:0000313" key="17">
    <source>
        <dbReference type="EMBL" id="BAU56015.1"/>
    </source>
</evidence>
<keyword evidence="11 14" id="KW-0234">DNA repair</keyword>
<feature type="binding site" evidence="14">
    <location>
        <position position="465"/>
    </location>
    <ligand>
        <name>Zn(2+)</name>
        <dbReference type="ChEBI" id="CHEBI:29105"/>
    </ligand>
</feature>
<keyword evidence="5 14" id="KW-0235">DNA replication</keyword>
<dbReference type="AlphaFoldDB" id="A0A0X8X5L4"/>
<dbReference type="GO" id="GO:0005829">
    <property type="term" value="C:cytosol"/>
    <property type="evidence" value="ECO:0007669"/>
    <property type="project" value="TreeGrafter"/>
</dbReference>
<evidence type="ECO:0000256" key="6">
    <source>
        <dbReference type="ARBA" id="ARBA00022723"/>
    </source>
</evidence>
<feature type="binding site" evidence="14">
    <location>
        <position position="322"/>
    </location>
    <ligand>
        <name>NAD(+)</name>
        <dbReference type="ChEBI" id="CHEBI:57540"/>
    </ligand>
</feature>
<dbReference type="PROSITE" id="PS50172">
    <property type="entry name" value="BRCT"/>
    <property type="match status" value="1"/>
</dbReference>
<comment type="catalytic activity">
    <reaction evidence="12 14 15">
        <text>NAD(+) + (deoxyribonucleotide)n-3'-hydroxyl + 5'-phospho-(deoxyribonucleotide)m = (deoxyribonucleotide)n+m + AMP + beta-nicotinamide D-nucleotide.</text>
        <dbReference type="EC" id="6.5.1.2"/>
    </reaction>
</comment>
<evidence type="ECO:0000313" key="18">
    <source>
        <dbReference type="Proteomes" id="UP000218263"/>
    </source>
</evidence>
<dbReference type="FunFam" id="2.40.50.140:FF:000012">
    <property type="entry name" value="DNA ligase"/>
    <property type="match status" value="1"/>
</dbReference>
<dbReference type="InterPro" id="IPR033136">
    <property type="entry name" value="DNA_ligase_CS"/>
</dbReference>
<dbReference type="PIRSF" id="PIRSF001604">
    <property type="entry name" value="LigA"/>
    <property type="match status" value="1"/>
</dbReference>
<dbReference type="Gene3D" id="6.20.10.30">
    <property type="match status" value="1"/>
</dbReference>
<dbReference type="InterPro" id="IPR001357">
    <property type="entry name" value="BRCT_dom"/>
</dbReference>
<dbReference type="GO" id="GO:0046872">
    <property type="term" value="F:metal ion binding"/>
    <property type="evidence" value="ECO:0007669"/>
    <property type="project" value="UniProtKB-KW"/>
</dbReference>
<dbReference type="Pfam" id="PF00533">
    <property type="entry name" value="BRCT"/>
    <property type="match status" value="1"/>
</dbReference>
<dbReference type="Proteomes" id="UP000218263">
    <property type="component" value="Chromosome"/>
</dbReference>
<dbReference type="EC" id="6.5.1.2" evidence="2 14"/>
<evidence type="ECO:0000256" key="8">
    <source>
        <dbReference type="ARBA" id="ARBA00022833"/>
    </source>
</evidence>
<dbReference type="Gene3D" id="2.40.50.140">
    <property type="entry name" value="Nucleic acid-binding proteins"/>
    <property type="match status" value="1"/>
</dbReference>
<evidence type="ECO:0000256" key="7">
    <source>
        <dbReference type="ARBA" id="ARBA00022763"/>
    </source>
</evidence>
<evidence type="ECO:0000256" key="2">
    <source>
        <dbReference type="ARBA" id="ARBA00012722"/>
    </source>
</evidence>
<dbReference type="Pfam" id="PF01653">
    <property type="entry name" value="DNA_ligase_aden"/>
    <property type="match status" value="1"/>
</dbReference>
<reference evidence="17 18" key="1">
    <citation type="submission" date="2015-12" db="EMBL/GenBank/DDBJ databases">
        <title>Genome sequence of Mucilaginibacter gotjawali.</title>
        <authorList>
            <person name="Lee J.S."/>
            <person name="Lee K.C."/>
            <person name="Kim K.K."/>
            <person name="Lee B.W."/>
        </authorList>
    </citation>
    <scope>NUCLEOTIDE SEQUENCE [LARGE SCALE GENOMIC DNA]</scope>
    <source>
        <strain evidence="17 18">SA3-7</strain>
    </source>
</reference>
<dbReference type="SMART" id="SM00532">
    <property type="entry name" value="LIGANc"/>
    <property type="match status" value="1"/>
</dbReference>
<dbReference type="GO" id="GO:0006281">
    <property type="term" value="P:DNA repair"/>
    <property type="evidence" value="ECO:0007669"/>
    <property type="project" value="UniProtKB-KW"/>
</dbReference>
<evidence type="ECO:0000256" key="15">
    <source>
        <dbReference type="RuleBase" id="RU000618"/>
    </source>
</evidence>
<evidence type="ECO:0000259" key="16">
    <source>
        <dbReference type="PROSITE" id="PS50172"/>
    </source>
</evidence>
<dbReference type="KEGG" id="mgot:MgSA37_04207"/>
<keyword evidence="7 14" id="KW-0227">DNA damage</keyword>
<evidence type="ECO:0000256" key="13">
    <source>
        <dbReference type="ARBA" id="ARBA00060881"/>
    </source>
</evidence>
<comment type="cofactor">
    <cofactor evidence="14">
        <name>Mg(2+)</name>
        <dbReference type="ChEBI" id="CHEBI:18420"/>
    </cofactor>
    <cofactor evidence="14">
        <name>Mn(2+)</name>
        <dbReference type="ChEBI" id="CHEBI:29035"/>
    </cofactor>
</comment>
<dbReference type="HAMAP" id="MF_01588">
    <property type="entry name" value="DNA_ligase_A"/>
    <property type="match status" value="1"/>
</dbReference>
<dbReference type="SMART" id="SM00292">
    <property type="entry name" value="BRCT"/>
    <property type="match status" value="1"/>
</dbReference>
<dbReference type="SUPFAM" id="SSF52113">
    <property type="entry name" value="BRCT domain"/>
    <property type="match status" value="1"/>
</dbReference>
<feature type="binding site" evidence="14">
    <location>
        <position position="170"/>
    </location>
    <ligand>
        <name>NAD(+)</name>
        <dbReference type="ChEBI" id="CHEBI:57540"/>
    </ligand>
</feature>
<dbReference type="SUPFAM" id="SSF56091">
    <property type="entry name" value="DNA ligase/mRNA capping enzyme, catalytic domain"/>
    <property type="match status" value="1"/>
</dbReference>
<feature type="active site" description="N6-AMP-lysine intermediate" evidence="14">
    <location>
        <position position="149"/>
    </location>
</feature>
<dbReference type="Gene3D" id="3.30.470.30">
    <property type="entry name" value="DNA ligase/mRNA capping enzyme"/>
    <property type="match status" value="1"/>
</dbReference>
<dbReference type="Pfam" id="PF12826">
    <property type="entry name" value="HHH_2"/>
    <property type="match status" value="1"/>
</dbReference>
<dbReference type="FunFam" id="3.30.470.30:FF:000001">
    <property type="entry name" value="DNA ligase"/>
    <property type="match status" value="1"/>
</dbReference>
<dbReference type="SUPFAM" id="SSF50249">
    <property type="entry name" value="Nucleic acid-binding proteins"/>
    <property type="match status" value="1"/>
</dbReference>
<evidence type="ECO:0000256" key="14">
    <source>
        <dbReference type="HAMAP-Rule" id="MF_01588"/>
    </source>
</evidence>
<dbReference type="InterPro" id="IPR041663">
    <property type="entry name" value="DisA/LigA_HHH"/>
</dbReference>
<dbReference type="Gene3D" id="3.40.50.10190">
    <property type="entry name" value="BRCT domain"/>
    <property type="match status" value="1"/>
</dbReference>
<protein>
    <recommendedName>
        <fullName evidence="3 14">DNA ligase</fullName>
        <ecNumber evidence="2 14">6.5.1.2</ecNumber>
    </recommendedName>
    <alternativeName>
        <fullName evidence="14">Polydeoxyribonucleotide synthase [NAD(+)]</fullName>
    </alternativeName>
</protein>
<evidence type="ECO:0000256" key="5">
    <source>
        <dbReference type="ARBA" id="ARBA00022705"/>
    </source>
</evidence>
<feature type="binding site" evidence="14">
    <location>
        <position position="459"/>
    </location>
    <ligand>
        <name>Zn(2+)</name>
        <dbReference type="ChEBI" id="CHEBI:29105"/>
    </ligand>
</feature>
<dbReference type="FunFam" id="1.10.287.610:FF:000002">
    <property type="entry name" value="DNA ligase"/>
    <property type="match status" value="1"/>
</dbReference>
<evidence type="ECO:0000256" key="9">
    <source>
        <dbReference type="ARBA" id="ARBA00022842"/>
    </source>
</evidence>
<dbReference type="InterPro" id="IPR013839">
    <property type="entry name" value="DNAligase_adenylation"/>
</dbReference>
<gene>
    <name evidence="14 17" type="primary">ligA</name>
    <name evidence="17" type="ORF">MgSA37_04207</name>
</gene>
<dbReference type="InterPro" id="IPR004149">
    <property type="entry name" value="Znf_DNAligase_C4"/>
</dbReference>
<evidence type="ECO:0000256" key="11">
    <source>
        <dbReference type="ARBA" id="ARBA00023204"/>
    </source>
</evidence>
<feature type="domain" description="BRCT" evidence="16">
    <location>
        <begin position="627"/>
        <end position="705"/>
    </location>
</feature>
<feature type="binding site" evidence="14">
    <location>
        <position position="207"/>
    </location>
    <ligand>
        <name>NAD(+)</name>
        <dbReference type="ChEBI" id="CHEBI:57540"/>
    </ligand>
</feature>
<dbReference type="Pfam" id="PF03120">
    <property type="entry name" value="OB_DNA_ligase"/>
    <property type="match status" value="1"/>
</dbReference>
<feature type="binding site" evidence="14">
    <location>
        <position position="147"/>
    </location>
    <ligand>
        <name>NAD(+)</name>
        <dbReference type="ChEBI" id="CHEBI:57540"/>
    </ligand>
</feature>